<dbReference type="Proteomes" id="UP000019202">
    <property type="component" value="Unassembled WGS sequence"/>
</dbReference>
<keyword evidence="4" id="KW-0804">Transcription</keyword>
<evidence type="ECO:0000256" key="1">
    <source>
        <dbReference type="ARBA" id="ARBA00010234"/>
    </source>
</evidence>
<dbReference type="GO" id="GO:0060567">
    <property type="term" value="P:negative regulation of termination of DNA-templated transcription"/>
    <property type="evidence" value="ECO:0007669"/>
    <property type="project" value="InterPro"/>
</dbReference>
<dbReference type="GO" id="GO:0003677">
    <property type="term" value="F:DNA binding"/>
    <property type="evidence" value="ECO:0007669"/>
    <property type="project" value="UniProtKB-KW"/>
</dbReference>
<evidence type="ECO:0000256" key="3">
    <source>
        <dbReference type="ARBA" id="ARBA00023125"/>
    </source>
</evidence>
<dbReference type="InterPro" id="IPR010534">
    <property type="entry name" value="Phage_933W_GpQ"/>
</dbReference>
<evidence type="ECO:0000256" key="2">
    <source>
        <dbReference type="ARBA" id="ARBA00023015"/>
    </source>
</evidence>
<dbReference type="Pfam" id="PF06530">
    <property type="entry name" value="Phage_antitermQ"/>
    <property type="match status" value="1"/>
</dbReference>
<proteinExistence type="inferred from homology"/>
<evidence type="ECO:0008006" key="7">
    <source>
        <dbReference type="Google" id="ProtNLM"/>
    </source>
</evidence>
<evidence type="ECO:0000256" key="4">
    <source>
        <dbReference type="ARBA" id="ARBA00023163"/>
    </source>
</evidence>
<evidence type="ECO:0000313" key="6">
    <source>
        <dbReference type="Proteomes" id="UP000019202"/>
    </source>
</evidence>
<gene>
    <name evidence="5" type="ORF">XSR1_50129</name>
</gene>
<comment type="similarity">
    <text evidence="1">Belongs to the phage antitermination Q type 1 family.</text>
</comment>
<dbReference type="STRING" id="1427518.XSR1_50129"/>
<comment type="caution">
    <text evidence="5">The sequence shown here is derived from an EMBL/GenBank/DDBJ whole genome shotgun (WGS) entry which is preliminary data.</text>
</comment>
<keyword evidence="2" id="KW-0805">Transcription regulation</keyword>
<name>W1J1U2_9GAMM</name>
<reference evidence="5" key="1">
    <citation type="submission" date="2013-11" db="EMBL/GenBank/DDBJ databases">
        <title>Draft genome sequence and annotation of the entomopathogenic bacteria, Xenorhabdus cabanillasi strain JM26 and Xenorhabdus szentirmai strain DSM 16338.</title>
        <authorList>
            <person name="Gualtieri M."/>
            <person name="Ogier J.C."/>
            <person name="Pages S."/>
            <person name="Givaudan A."/>
            <person name="Gaudriault S."/>
        </authorList>
    </citation>
    <scope>NUCLEOTIDE SEQUENCE [LARGE SCALE GENOMIC DNA]</scope>
    <source>
        <strain evidence="5">DSM 16338</strain>
    </source>
</reference>
<sequence>MLMRDMRMTLSQWGAWASEGKSEVDWALLPQGLRDCSPVPERPVSNVLMMMVLRLMLPFCD</sequence>
<organism evidence="5 6">
    <name type="scientific">Xenorhabdus szentirmaii DSM 16338</name>
    <dbReference type="NCBI Taxonomy" id="1427518"/>
    <lineage>
        <taxon>Bacteria</taxon>
        <taxon>Pseudomonadati</taxon>
        <taxon>Pseudomonadota</taxon>
        <taxon>Gammaproteobacteria</taxon>
        <taxon>Enterobacterales</taxon>
        <taxon>Morganellaceae</taxon>
        <taxon>Xenorhabdus</taxon>
    </lineage>
</organism>
<keyword evidence="6" id="KW-1185">Reference proteome</keyword>
<keyword evidence="3" id="KW-0238">DNA-binding</keyword>
<protein>
    <recommendedName>
        <fullName evidence="7">Antitermination protein Q</fullName>
    </recommendedName>
</protein>
<accession>W1J1U2</accession>
<evidence type="ECO:0000313" key="5">
    <source>
        <dbReference type="EMBL" id="CDL84727.1"/>
    </source>
</evidence>
<dbReference type="AlphaFoldDB" id="W1J1U2"/>
<dbReference type="EMBL" id="CBXF010000110">
    <property type="protein sequence ID" value="CDL84727.1"/>
    <property type="molecule type" value="Genomic_DNA"/>
</dbReference>